<sequence length="305" mass="32035">MELIIGTGLRLLVAGCGVALGAVCAVAAYHNGLALDGALGLWFGVGFAAVVVMSWLMWPVASWSARLGNTGQAKACKIAWAPLALFVVANAVMFVASHRTETVGGKAMEIERYEVAKAERERLLTELGTVKTSPLWTASSGCTIRTIGAKKLCDRSSEIETGLKEAGKALAAGKPASADAGAETLAWVLGGDAAKVGRAWPIAVAVALELAASFAMKLALSPWGTPRRREAAQGDAVAAPGTLTYVVELVRARPEGVLAASVRELARMTSIPKSTIHERLREWHERGLIVVEQTGGRTRLSLPSN</sequence>
<reference evidence="2 3" key="1">
    <citation type="submission" date="2020-12" db="EMBL/GenBank/DDBJ databases">
        <title>Revised draft genomes of Rhodomicrobium vannielii ATCC 17100 and Rhodomicrobium udaipurense JA643.</title>
        <authorList>
            <person name="Conners E.M."/>
            <person name="Davenport E.J."/>
            <person name="Bose A."/>
        </authorList>
    </citation>
    <scope>NUCLEOTIDE SEQUENCE [LARGE SCALE GENOMIC DNA]</scope>
    <source>
        <strain evidence="2 3">JA643</strain>
    </source>
</reference>
<feature type="transmembrane region" description="Helical" evidence="1">
    <location>
        <begin position="12"/>
        <end position="33"/>
    </location>
</feature>
<keyword evidence="1" id="KW-0812">Transmembrane</keyword>
<dbReference type="EMBL" id="JAEMUK010000012">
    <property type="protein sequence ID" value="MBJ7543294.1"/>
    <property type="molecule type" value="Genomic_DNA"/>
</dbReference>
<evidence type="ECO:0000256" key="1">
    <source>
        <dbReference type="SAM" id="Phobius"/>
    </source>
</evidence>
<organism evidence="2 3">
    <name type="scientific">Rhodomicrobium udaipurense</name>
    <dbReference type="NCBI Taxonomy" id="1202716"/>
    <lineage>
        <taxon>Bacteria</taxon>
        <taxon>Pseudomonadati</taxon>
        <taxon>Pseudomonadota</taxon>
        <taxon>Alphaproteobacteria</taxon>
        <taxon>Hyphomicrobiales</taxon>
        <taxon>Hyphomicrobiaceae</taxon>
        <taxon>Rhodomicrobium</taxon>
    </lineage>
</organism>
<keyword evidence="3" id="KW-1185">Reference proteome</keyword>
<evidence type="ECO:0000313" key="2">
    <source>
        <dbReference type="EMBL" id="MBJ7543294.1"/>
    </source>
</evidence>
<keyword evidence="1" id="KW-1133">Transmembrane helix</keyword>
<dbReference type="Proteomes" id="UP000623250">
    <property type="component" value="Unassembled WGS sequence"/>
</dbReference>
<accession>A0A8I1KJU8</accession>
<dbReference type="AlphaFoldDB" id="A0A8I1KJU8"/>
<protein>
    <submittedName>
        <fullName evidence="2">Uncharacterized protein</fullName>
    </submittedName>
</protein>
<feature type="transmembrane region" description="Helical" evidence="1">
    <location>
        <begin position="39"/>
        <end position="58"/>
    </location>
</feature>
<evidence type="ECO:0000313" key="3">
    <source>
        <dbReference type="Proteomes" id="UP000623250"/>
    </source>
</evidence>
<proteinExistence type="predicted"/>
<dbReference type="RefSeq" id="WP_037241280.1">
    <property type="nucleotide sequence ID" value="NZ_JAEMUK010000012.1"/>
</dbReference>
<feature type="transmembrane region" description="Helical" evidence="1">
    <location>
        <begin position="78"/>
        <end position="96"/>
    </location>
</feature>
<dbReference type="Gene3D" id="1.10.10.10">
    <property type="entry name" value="Winged helix-like DNA-binding domain superfamily/Winged helix DNA-binding domain"/>
    <property type="match status" value="1"/>
</dbReference>
<dbReference type="InterPro" id="IPR036388">
    <property type="entry name" value="WH-like_DNA-bd_sf"/>
</dbReference>
<comment type="caution">
    <text evidence="2">The sequence shown here is derived from an EMBL/GenBank/DDBJ whole genome shotgun (WGS) entry which is preliminary data.</text>
</comment>
<gene>
    <name evidence="2" type="ORF">JDN41_06965</name>
</gene>
<name>A0A8I1KJU8_9HYPH</name>
<keyword evidence="1" id="KW-0472">Membrane</keyword>